<feature type="coiled-coil region" evidence="1">
    <location>
        <begin position="282"/>
        <end position="332"/>
    </location>
</feature>
<evidence type="ECO:0000313" key="3">
    <source>
        <dbReference type="EMBL" id="TVU24232.1"/>
    </source>
</evidence>
<dbReference type="Gramene" id="TVU24232">
    <property type="protein sequence ID" value="TVU24232"/>
    <property type="gene ID" value="EJB05_26653"/>
</dbReference>
<proteinExistence type="predicted"/>
<protein>
    <recommendedName>
        <fullName evidence="2">Protein kinase domain-containing protein</fullName>
    </recommendedName>
</protein>
<dbReference type="Pfam" id="PF00069">
    <property type="entry name" value="Pkinase"/>
    <property type="match status" value="1"/>
</dbReference>
<evidence type="ECO:0000259" key="2">
    <source>
        <dbReference type="PROSITE" id="PS50011"/>
    </source>
</evidence>
<dbReference type="InterPro" id="IPR011009">
    <property type="entry name" value="Kinase-like_dom_sf"/>
</dbReference>
<dbReference type="Gene3D" id="3.30.200.20">
    <property type="entry name" value="Phosphorylase Kinase, domain 1"/>
    <property type="match status" value="1"/>
</dbReference>
<dbReference type="FunFam" id="1.10.510.10:FF:000790">
    <property type="entry name" value="Cyclin-dependent kinase G-1"/>
    <property type="match status" value="1"/>
</dbReference>
<dbReference type="Gene3D" id="1.10.510.10">
    <property type="entry name" value="Transferase(Phosphotransferase) domain 1"/>
    <property type="match status" value="1"/>
</dbReference>
<feature type="domain" description="Protein kinase" evidence="2">
    <location>
        <begin position="354"/>
        <end position="663"/>
    </location>
</feature>
<dbReference type="OrthoDB" id="592835at2759"/>
<comment type="caution">
    <text evidence="3">The sequence shown here is derived from an EMBL/GenBank/DDBJ whole genome shotgun (WGS) entry which is preliminary data.</text>
</comment>
<sequence>MWAHYKRVADVPDEDGRDFGTVADQVVGELWDFFKVEPEWRDRALRQAYNACPKLVTDMHHEARVHAVRSYYAKFLGTKIDKKQARTIWLSAEEYKKVTPWWCASHEPCWDYFIGRWCDPEWQKMHEACRVRRLKMPGPAHHQGNCTLDEYAVSWSRAHEGRECPQLMAWALAHKGKASSIEVNYNPEDGPEAYSNPTVHARLRQYTEMAREKHGLEWNPSTEDLDGEIIMKIGGGKKHGRYWIADSKLDTASTPTLSEIRARSLSSAPPIRPRPSAAQIQFEQAQAQLREEMEAKLQEQEARHQAQMLEQRAAYDASLQEHQARMQEEMQRQMQMMFHQWHNNGMQPPPLPLPPVIGTPSPGSFGNVVEARHRVTGEAVAVKALRAPPAVAAGDAKINKDAAAAADDEVLREAGFLVACRGHPALVDLHALAINPSTADVTLVMECVGPSLHSVLYDPCHRNGRPFPEADVRCIMRQLLGGVSHMHSLKIMHRDIKPGNILVVKGSAGGSSITVKICDFGLAASMSDKPAYDRAGTRRYMAPEVLLGKSDYDAMVDMWSLGCVMAELLIATPLFGGEVDDRDQVLRIFKVLGLPGPRTWPAFKSLPLARTIPMPLVRHRNRLRDFVPKARLSEEGFNVLRRLLSCNVNKRISANAALRSPWFTDNVDPLASIGAATKTNIV</sequence>
<dbReference type="SUPFAM" id="SSF56112">
    <property type="entry name" value="Protein kinase-like (PK-like)"/>
    <property type="match status" value="1"/>
</dbReference>
<dbReference type="AlphaFoldDB" id="A0A5J9UKH8"/>
<dbReference type="GO" id="GO:0032196">
    <property type="term" value="P:transposition"/>
    <property type="evidence" value="ECO:0007669"/>
    <property type="project" value="InterPro"/>
</dbReference>
<dbReference type="InterPro" id="IPR008271">
    <property type="entry name" value="Ser/Thr_kinase_AS"/>
</dbReference>
<dbReference type="EMBL" id="RWGY01000013">
    <property type="protein sequence ID" value="TVU24232.1"/>
    <property type="molecule type" value="Genomic_DNA"/>
</dbReference>
<name>A0A5J9UKH8_9POAL</name>
<accession>A0A5J9UKH8</accession>
<evidence type="ECO:0000256" key="1">
    <source>
        <dbReference type="SAM" id="Coils"/>
    </source>
</evidence>
<dbReference type="InterPro" id="IPR039266">
    <property type="entry name" value="EN-1/SPM"/>
</dbReference>
<dbReference type="InterPro" id="IPR000719">
    <property type="entry name" value="Prot_kinase_dom"/>
</dbReference>
<dbReference type="Proteomes" id="UP000324897">
    <property type="component" value="Chromosome 2"/>
</dbReference>
<keyword evidence="1" id="KW-0175">Coiled coil</keyword>
<gene>
    <name evidence="3" type="ORF">EJB05_26653</name>
</gene>
<dbReference type="GO" id="GO:0004672">
    <property type="term" value="F:protein kinase activity"/>
    <property type="evidence" value="ECO:0007669"/>
    <property type="project" value="InterPro"/>
</dbReference>
<organism evidence="3 4">
    <name type="scientific">Eragrostis curvula</name>
    <name type="common">weeping love grass</name>
    <dbReference type="NCBI Taxonomy" id="38414"/>
    <lineage>
        <taxon>Eukaryota</taxon>
        <taxon>Viridiplantae</taxon>
        <taxon>Streptophyta</taxon>
        <taxon>Embryophyta</taxon>
        <taxon>Tracheophyta</taxon>
        <taxon>Spermatophyta</taxon>
        <taxon>Magnoliopsida</taxon>
        <taxon>Liliopsida</taxon>
        <taxon>Poales</taxon>
        <taxon>Poaceae</taxon>
        <taxon>PACMAD clade</taxon>
        <taxon>Chloridoideae</taxon>
        <taxon>Eragrostideae</taxon>
        <taxon>Eragrostidinae</taxon>
        <taxon>Eragrostis</taxon>
    </lineage>
</organism>
<reference evidence="3 4" key="1">
    <citation type="journal article" date="2019" name="Sci. Rep.">
        <title>A high-quality genome of Eragrostis curvula grass provides insights into Poaceae evolution and supports new strategies to enhance forage quality.</title>
        <authorList>
            <person name="Carballo J."/>
            <person name="Santos B.A.C.M."/>
            <person name="Zappacosta D."/>
            <person name="Garbus I."/>
            <person name="Selva J.P."/>
            <person name="Gallo C.A."/>
            <person name="Diaz A."/>
            <person name="Albertini E."/>
            <person name="Caccamo M."/>
            <person name="Echenique V."/>
        </authorList>
    </citation>
    <scope>NUCLEOTIDE SEQUENCE [LARGE SCALE GENOMIC DNA]</scope>
    <source>
        <strain evidence="4">cv. Victoria</strain>
        <tissue evidence="3">Leaf</tissue>
    </source>
</reference>
<dbReference type="GO" id="GO:0005524">
    <property type="term" value="F:ATP binding"/>
    <property type="evidence" value="ECO:0007669"/>
    <property type="project" value="InterPro"/>
</dbReference>
<keyword evidence="4" id="KW-1185">Reference proteome</keyword>
<dbReference type="PROSITE" id="PS50011">
    <property type="entry name" value="PROTEIN_KINASE_DOM"/>
    <property type="match status" value="1"/>
</dbReference>
<dbReference type="PANTHER" id="PTHR33157">
    <property type="entry name" value="AUTONOMOUS TRANSPOSABLE ELEMENT EN-1 MOSAIC PROTEIN-RELATED"/>
    <property type="match status" value="1"/>
</dbReference>
<evidence type="ECO:0000313" key="4">
    <source>
        <dbReference type="Proteomes" id="UP000324897"/>
    </source>
</evidence>
<dbReference type="SMART" id="SM00220">
    <property type="entry name" value="S_TKc"/>
    <property type="match status" value="1"/>
</dbReference>
<dbReference type="PANTHER" id="PTHR33157:SF12">
    <property type="entry name" value="TRANSPOSASE TNP1_EN_SPM-LIKE DOMAIN-CONTAINING PROTEIN"/>
    <property type="match status" value="1"/>
</dbReference>
<dbReference type="PROSITE" id="PS00108">
    <property type="entry name" value="PROTEIN_KINASE_ST"/>
    <property type="match status" value="1"/>
</dbReference>